<feature type="domain" description="Pyruvate carboxyltransferase" evidence="9">
    <location>
        <begin position="3"/>
        <end position="253"/>
    </location>
</feature>
<dbReference type="PANTHER" id="PTHR42880">
    <property type="entry name" value="HOMOCITRATE SYNTHASE"/>
    <property type="match status" value="1"/>
</dbReference>
<accession>A0A089ZHD7</accession>
<reference evidence="10" key="1">
    <citation type="submission" date="2013-12" db="EMBL/GenBank/DDBJ databases">
        <title>The complete genome sequence of Methanobacterium sp. BRM9.</title>
        <authorList>
            <consortium name="Pastoral Greenhouse Gas Research Consortium"/>
            <person name="Kelly W.J."/>
            <person name="Leahy S.C."/>
            <person name="Perry R."/>
            <person name="Li D."/>
            <person name="Altermann E."/>
            <person name="Lambie S.C."/>
            <person name="Attwood G.T."/>
        </authorList>
    </citation>
    <scope>NUCLEOTIDE SEQUENCE [LARGE SCALE GENOMIC DNA]</scope>
    <source>
        <strain evidence="10">BRM9</strain>
    </source>
</reference>
<comment type="similarity">
    <text evidence="1 7 8">Belongs to the alpha-IPM synthase/homocitrate synthase family.</text>
</comment>
<evidence type="ECO:0000256" key="1">
    <source>
        <dbReference type="ARBA" id="ARBA00006154"/>
    </source>
</evidence>
<keyword evidence="5 7" id="KW-0808">Transferase</keyword>
<evidence type="ECO:0000313" key="12">
    <source>
        <dbReference type="Proteomes" id="UP000029661"/>
    </source>
</evidence>
<protein>
    <recommendedName>
        <fullName evidence="7">Putative (R)-citramalate synthase CimA</fullName>
        <ecNumber evidence="7">2.3.3.21</ecNumber>
    </recommendedName>
</protein>
<dbReference type="InterPro" id="IPR013709">
    <property type="entry name" value="2-isopropylmalate_synth_dimer"/>
</dbReference>
<dbReference type="Pfam" id="PF08502">
    <property type="entry name" value="LeuA_dimer"/>
    <property type="match status" value="1"/>
</dbReference>
<evidence type="ECO:0000256" key="5">
    <source>
        <dbReference type="ARBA" id="ARBA00022679"/>
    </source>
</evidence>
<evidence type="ECO:0000256" key="6">
    <source>
        <dbReference type="ARBA" id="ARBA00023304"/>
    </source>
</evidence>
<dbReference type="InterPro" id="IPR013785">
    <property type="entry name" value="Aldolase_TIM"/>
</dbReference>
<evidence type="ECO:0000256" key="3">
    <source>
        <dbReference type="ARBA" id="ARBA00022605"/>
    </source>
</evidence>
<gene>
    <name evidence="7 10" type="primary">cimA</name>
    <name evidence="10" type="ORF">BRM9_1931</name>
    <name evidence="11" type="ORF">MB9_0425</name>
</gene>
<proteinExistence type="inferred from homology"/>
<dbReference type="InterPro" id="IPR054691">
    <property type="entry name" value="LeuA/HCS_post-cat"/>
</dbReference>
<dbReference type="Proteomes" id="UP000029661">
    <property type="component" value="Chromosome"/>
</dbReference>
<dbReference type="RefSeq" id="WP_048085615.1">
    <property type="nucleotide sequence ID" value="NZ_CALCVY010000218.1"/>
</dbReference>
<evidence type="ECO:0000313" key="13">
    <source>
        <dbReference type="Proteomes" id="UP000062768"/>
    </source>
</evidence>
<dbReference type="NCBIfam" id="NF002085">
    <property type="entry name" value="PRK00915.1-2"/>
    <property type="match status" value="1"/>
</dbReference>
<dbReference type="STRING" id="2162.BRM9_1931"/>
<dbReference type="SUPFAM" id="SSF110921">
    <property type="entry name" value="2-isopropylmalate synthase LeuA, allosteric (dimerisation) domain"/>
    <property type="match status" value="1"/>
</dbReference>
<keyword evidence="4 7" id="KW-0412">Isoleucine biosynthesis</keyword>
<organism evidence="10 12">
    <name type="scientific">Methanobacterium formicicum</name>
    <dbReference type="NCBI Taxonomy" id="2162"/>
    <lineage>
        <taxon>Archaea</taxon>
        <taxon>Methanobacteriati</taxon>
        <taxon>Methanobacteriota</taxon>
        <taxon>Methanomada group</taxon>
        <taxon>Methanobacteria</taxon>
        <taxon>Methanobacteriales</taxon>
        <taxon>Methanobacteriaceae</taxon>
        <taxon>Methanobacterium</taxon>
    </lineage>
</organism>
<dbReference type="PROSITE" id="PS50991">
    <property type="entry name" value="PYR_CT"/>
    <property type="match status" value="1"/>
</dbReference>
<comment type="pathway">
    <text evidence="7">Amino-acid biosynthesis; L-isoleucine biosynthesis; 2-oxobutanoate from pyruvate: step 1/3.</text>
</comment>
<dbReference type="FunFam" id="1.10.238.260:FF:000001">
    <property type="entry name" value="2-isopropylmalate synthase"/>
    <property type="match status" value="1"/>
</dbReference>
<reference evidence="11" key="2">
    <citation type="submission" date="2014-09" db="EMBL/GenBank/DDBJ databases">
        <authorList>
            <person name="Bishop-Lilly K.A."/>
            <person name="Broomall S.M."/>
            <person name="Chain P.S."/>
            <person name="Chertkov O."/>
            <person name="Coyne S.R."/>
            <person name="Daligault H.E."/>
            <person name="Davenport K.W."/>
            <person name="Erkkila T."/>
            <person name="Frey K.G."/>
            <person name="Gibbons H.S."/>
            <person name="Gu W."/>
            <person name="Jaissle J."/>
            <person name="Johnson S.L."/>
            <person name="Koroleva G.I."/>
            <person name="Ladner J.T."/>
            <person name="Lo C.-C."/>
            <person name="Minogue T.D."/>
            <person name="Munk C."/>
            <person name="Palacios G.F."/>
            <person name="Redden C.L."/>
            <person name="Rosenzweig C.N."/>
            <person name="Scholz M.B."/>
            <person name="Teshima H."/>
            <person name="Xu Y."/>
        </authorList>
    </citation>
    <scope>NUCLEOTIDE SEQUENCE</scope>
    <source>
        <strain evidence="11">Mb9</strain>
    </source>
</reference>
<comment type="subunit">
    <text evidence="2 7">Homodimer.</text>
</comment>
<dbReference type="GeneID" id="26738687"/>
<evidence type="ECO:0000256" key="8">
    <source>
        <dbReference type="RuleBase" id="RU003523"/>
    </source>
</evidence>
<dbReference type="PANTHER" id="PTHR42880:SF2">
    <property type="entry name" value="(R)-CITRAMALATE SYNTHASE CIMA"/>
    <property type="match status" value="1"/>
</dbReference>
<dbReference type="Pfam" id="PF00682">
    <property type="entry name" value="HMGL-like"/>
    <property type="match status" value="1"/>
</dbReference>
<dbReference type="Pfam" id="PF22617">
    <property type="entry name" value="HCS_D2"/>
    <property type="match status" value="1"/>
</dbReference>
<dbReference type="EMBL" id="CP006933">
    <property type="protein sequence ID" value="AIS32735.1"/>
    <property type="molecule type" value="Genomic_DNA"/>
</dbReference>
<dbReference type="Gene3D" id="3.30.160.270">
    <property type="match status" value="1"/>
</dbReference>
<evidence type="ECO:0000313" key="10">
    <source>
        <dbReference type="EMBL" id="AIS32735.1"/>
    </source>
</evidence>
<comment type="function">
    <text evidence="7">Catalyzes the condensation of pyruvate and acetyl-coenzyme A to form (R)-citramalate.</text>
</comment>
<dbReference type="GO" id="GO:0009097">
    <property type="term" value="P:isoleucine biosynthetic process"/>
    <property type="evidence" value="ECO:0007669"/>
    <property type="project" value="UniProtKB-UniRule"/>
</dbReference>
<dbReference type="Proteomes" id="UP000062768">
    <property type="component" value="Chromosome I"/>
</dbReference>
<dbReference type="PROSITE" id="PS00815">
    <property type="entry name" value="AIPM_HOMOCIT_SYNTH_1"/>
    <property type="match status" value="1"/>
</dbReference>
<dbReference type="UniPathway" id="UPA00047">
    <property type="reaction ID" value="UER00066"/>
</dbReference>
<evidence type="ECO:0000256" key="2">
    <source>
        <dbReference type="ARBA" id="ARBA00011738"/>
    </source>
</evidence>
<keyword evidence="13" id="KW-1185">Reference proteome</keyword>
<keyword evidence="6 7" id="KW-0100">Branched-chain amino acid biosynthesis</keyword>
<evidence type="ECO:0000256" key="4">
    <source>
        <dbReference type="ARBA" id="ARBA00022624"/>
    </source>
</evidence>
<dbReference type="SUPFAM" id="SSF51569">
    <property type="entry name" value="Aldolase"/>
    <property type="match status" value="1"/>
</dbReference>
<dbReference type="KEGG" id="mfc:BRM9_1931"/>
<dbReference type="PROSITE" id="PS00816">
    <property type="entry name" value="AIPM_HOMOCIT_SYNTH_2"/>
    <property type="match status" value="1"/>
</dbReference>
<dbReference type="AlphaFoldDB" id="A0A089ZHD7"/>
<dbReference type="CDD" id="cd07940">
    <property type="entry name" value="DRE_TIM_IPMS"/>
    <property type="match status" value="1"/>
</dbReference>
<sequence length="499" mass="54144">MKARIFDTTLRDGEQTPGISLTPDEKRLIARKLDELGVDVIEAGSAITSQGEREGIKKVTSEGLSAEICSFTRAVQVDIDAALECDVDSIHLVVPTSDLHLEYKLRKSREEVKEMAIKSTQYAVDHGLLVELSAEDSTRSDMGYLREIFQAGIDAGAKRICACDTVGMLTPERSYDFYSQLSDLNVPLSVHCHNDFGLAVANSLSGLRAGATQAHVTVNGIGERAGNASLEELVVSLHSLYNVKTKIKLEMLYEVSKTVARITGMYLQPNKAIVGENAFAHESGIHADGVMKKAETYEPITPELVGHKRRFVMGKHVGSHIIKERINEMGFQVDEAKFAQIFSRIKALGDMGKCVTDVDLQAIAEDVMGVMSEKPVELQELTIVSGNKVTPTASVKLKIGDVEKLEAGIGVGPVDAAIVAIKKTIEDVTDIEFEEYHVDAITGGTDALIDVVVKLKHDGKVVSARSTQPDIINASVEAFLGGINKVLTDKKLQESEKSP</sequence>
<dbReference type="GO" id="GO:0043714">
    <property type="term" value="F:(R)-citramalate synthase activity"/>
    <property type="evidence" value="ECO:0007669"/>
    <property type="project" value="UniProtKB-EC"/>
</dbReference>
<dbReference type="NCBIfam" id="NF002086">
    <property type="entry name" value="PRK00915.1-3"/>
    <property type="match status" value="1"/>
</dbReference>
<dbReference type="FunFam" id="3.20.20.70:FF:000010">
    <property type="entry name" value="2-isopropylmalate synthase"/>
    <property type="match status" value="1"/>
</dbReference>
<keyword evidence="11" id="KW-0012">Acyltransferase</keyword>
<dbReference type="PATRIC" id="fig|2162.10.peg.438"/>
<dbReference type="OrthoDB" id="6555at2157"/>
<dbReference type="Gene3D" id="3.20.20.70">
    <property type="entry name" value="Aldolase class I"/>
    <property type="match status" value="1"/>
</dbReference>
<name>A0A089ZHD7_METFO</name>
<dbReference type="NCBIfam" id="TIGR02090">
    <property type="entry name" value="LEU1_arch"/>
    <property type="match status" value="1"/>
</dbReference>
<dbReference type="InterPro" id="IPR000891">
    <property type="entry name" value="PYR_CT"/>
</dbReference>
<comment type="catalytic activity">
    <reaction evidence="7">
        <text>pyruvate + acetyl-CoA + H2O = (3R)-citramalate + CoA + H(+)</text>
        <dbReference type="Rhea" id="RHEA:19045"/>
        <dbReference type="ChEBI" id="CHEBI:15361"/>
        <dbReference type="ChEBI" id="CHEBI:15377"/>
        <dbReference type="ChEBI" id="CHEBI:15378"/>
        <dbReference type="ChEBI" id="CHEBI:30934"/>
        <dbReference type="ChEBI" id="CHEBI:57287"/>
        <dbReference type="ChEBI" id="CHEBI:57288"/>
        <dbReference type="EC" id="2.3.3.21"/>
    </reaction>
</comment>
<evidence type="ECO:0000256" key="7">
    <source>
        <dbReference type="HAMAP-Rule" id="MF_01028"/>
    </source>
</evidence>
<dbReference type="EC" id="2.3.3.21" evidence="7"/>
<dbReference type="InterPro" id="IPR002034">
    <property type="entry name" value="AIPM/Hcit_synth_CS"/>
</dbReference>
<dbReference type="GO" id="GO:0009098">
    <property type="term" value="P:L-leucine biosynthetic process"/>
    <property type="evidence" value="ECO:0007669"/>
    <property type="project" value="InterPro"/>
</dbReference>
<evidence type="ECO:0000313" key="11">
    <source>
        <dbReference type="EMBL" id="CEL24072.1"/>
    </source>
</evidence>
<dbReference type="HAMAP" id="MF_01028">
    <property type="entry name" value="CimA"/>
    <property type="match status" value="1"/>
</dbReference>
<evidence type="ECO:0000259" key="9">
    <source>
        <dbReference type="PROSITE" id="PS50991"/>
    </source>
</evidence>
<dbReference type="InterPro" id="IPR024890">
    <property type="entry name" value="Citramalate_synthase_CimA"/>
</dbReference>
<dbReference type="SMART" id="SM00917">
    <property type="entry name" value="LeuA_dimer"/>
    <property type="match status" value="1"/>
</dbReference>
<dbReference type="EMBL" id="LN734822">
    <property type="protein sequence ID" value="CEL24072.1"/>
    <property type="molecule type" value="Genomic_DNA"/>
</dbReference>
<dbReference type="InterPro" id="IPR036230">
    <property type="entry name" value="LeuA_allosteric_dom_sf"/>
</dbReference>
<dbReference type="Gene3D" id="1.10.238.260">
    <property type="match status" value="1"/>
</dbReference>
<dbReference type="InterPro" id="IPR011830">
    <property type="entry name" value="LEU1_arch"/>
</dbReference>
<dbReference type="GO" id="GO:0003852">
    <property type="term" value="F:2-isopropylmalate synthase activity"/>
    <property type="evidence" value="ECO:0007669"/>
    <property type="project" value="InterPro"/>
</dbReference>
<keyword evidence="3 7" id="KW-0028">Amino-acid biosynthesis</keyword>